<organism evidence="1 2">
    <name type="scientific">Leucogyrophana mollusca</name>
    <dbReference type="NCBI Taxonomy" id="85980"/>
    <lineage>
        <taxon>Eukaryota</taxon>
        <taxon>Fungi</taxon>
        <taxon>Dikarya</taxon>
        <taxon>Basidiomycota</taxon>
        <taxon>Agaricomycotina</taxon>
        <taxon>Agaricomycetes</taxon>
        <taxon>Agaricomycetidae</taxon>
        <taxon>Boletales</taxon>
        <taxon>Boletales incertae sedis</taxon>
        <taxon>Leucogyrophana</taxon>
    </lineage>
</organism>
<protein>
    <submittedName>
        <fullName evidence="1">Uncharacterized protein</fullName>
    </submittedName>
</protein>
<keyword evidence="2" id="KW-1185">Reference proteome</keyword>
<reference evidence="1" key="1">
    <citation type="journal article" date="2021" name="New Phytol.">
        <title>Evolutionary innovations through gain and loss of genes in the ectomycorrhizal Boletales.</title>
        <authorList>
            <person name="Wu G."/>
            <person name="Miyauchi S."/>
            <person name="Morin E."/>
            <person name="Kuo A."/>
            <person name="Drula E."/>
            <person name="Varga T."/>
            <person name="Kohler A."/>
            <person name="Feng B."/>
            <person name="Cao Y."/>
            <person name="Lipzen A."/>
            <person name="Daum C."/>
            <person name="Hundley H."/>
            <person name="Pangilinan J."/>
            <person name="Johnson J."/>
            <person name="Barry K."/>
            <person name="LaButti K."/>
            <person name="Ng V."/>
            <person name="Ahrendt S."/>
            <person name="Min B."/>
            <person name="Choi I.G."/>
            <person name="Park H."/>
            <person name="Plett J.M."/>
            <person name="Magnuson J."/>
            <person name="Spatafora J.W."/>
            <person name="Nagy L.G."/>
            <person name="Henrissat B."/>
            <person name="Grigoriev I.V."/>
            <person name="Yang Z.L."/>
            <person name="Xu J."/>
            <person name="Martin F.M."/>
        </authorList>
    </citation>
    <scope>NUCLEOTIDE SEQUENCE</scope>
    <source>
        <strain evidence="1">KUC20120723A-06</strain>
    </source>
</reference>
<evidence type="ECO:0000313" key="2">
    <source>
        <dbReference type="Proteomes" id="UP000790709"/>
    </source>
</evidence>
<proteinExistence type="predicted"/>
<accession>A0ACB8BV62</accession>
<dbReference type="EMBL" id="MU266342">
    <property type="protein sequence ID" value="KAH7929337.1"/>
    <property type="molecule type" value="Genomic_DNA"/>
</dbReference>
<comment type="caution">
    <text evidence="1">The sequence shown here is derived from an EMBL/GenBank/DDBJ whole genome shotgun (WGS) entry which is preliminary data.</text>
</comment>
<evidence type="ECO:0000313" key="1">
    <source>
        <dbReference type="EMBL" id="KAH7929337.1"/>
    </source>
</evidence>
<name>A0ACB8BV62_9AGAM</name>
<gene>
    <name evidence="1" type="ORF">BV22DRAFT_1192087</name>
</gene>
<dbReference type="Proteomes" id="UP000790709">
    <property type="component" value="Unassembled WGS sequence"/>
</dbReference>
<sequence length="395" mass="43701">MSVAISPSSLRGQVILQPSYFTSSAYIHPARDDINTLINVYTEHYAKSHPSRPFNLFKEIWQSQGWTWLHFKVFDARSRETFLKITMRLFSERLVPTEAPLNRAVALFGLYTFFYTQPSTSAPPLHSIAHFPISMDLYTSVLSLPDILSADFLLPLRSHVIYVLSALVKSRIFQILPTTDSNALNPRELPREIYVQDNFDTTHNVEQHTGQSSANLPKKKGRPTKREKIRKAKDALAALDKWIDRTTYTYQPPQAADATEAIQPVTTHILLSHPPSTTRNNYRTRKSDLLDAIDPLHPPGGNPGQAALGRANAAVLARLKRIDEEAAAKGLEVGGEGGERTGLERVERAVGELGKTWALGRRGGILGLLEGAGIDEPARHQAITAPVDGRSSSGS</sequence>